<evidence type="ECO:0000259" key="1">
    <source>
        <dbReference type="PROSITE" id="PS50132"/>
    </source>
</evidence>
<reference evidence="2" key="1">
    <citation type="submission" date="2019-09" db="EMBL/GenBank/DDBJ databases">
        <title>Bird 10,000 Genomes (B10K) Project - Family phase.</title>
        <authorList>
            <person name="Zhang G."/>
        </authorList>
    </citation>
    <scope>NUCLEOTIDE SEQUENCE</scope>
    <source>
        <strain evidence="2">B10K-DU-008-47</strain>
        <tissue evidence="2">Mixed tissue sample</tissue>
    </source>
</reference>
<dbReference type="SUPFAM" id="SSF48097">
    <property type="entry name" value="Regulator of G-protein signaling, RGS"/>
    <property type="match status" value="1"/>
</dbReference>
<sequence>GVEGPEEASARWEASFRWQCVEQPIGQRLFRRFLAGAAAELAAPGALWEGLEELERCERSERPRAAAALRERHLEPQASLPCPFLSQTARKGEAG</sequence>
<keyword evidence="2" id="KW-0808">Transferase</keyword>
<feature type="domain" description="RGS" evidence="1">
    <location>
        <begin position="21"/>
        <end position="78"/>
    </location>
</feature>
<dbReference type="Pfam" id="PF00615">
    <property type="entry name" value="RGS"/>
    <property type="match status" value="1"/>
</dbReference>
<dbReference type="InterPro" id="IPR036305">
    <property type="entry name" value="RGS_sf"/>
</dbReference>
<dbReference type="EMBL" id="WAAB01026223">
    <property type="protein sequence ID" value="NWH82948.1"/>
    <property type="molecule type" value="Genomic_DNA"/>
</dbReference>
<dbReference type="InterPro" id="IPR044926">
    <property type="entry name" value="RGS_subdomain_2"/>
</dbReference>
<dbReference type="GO" id="GO:0016301">
    <property type="term" value="F:kinase activity"/>
    <property type="evidence" value="ECO:0007669"/>
    <property type="project" value="UniProtKB-KW"/>
</dbReference>
<feature type="non-terminal residue" evidence="2">
    <location>
        <position position="1"/>
    </location>
</feature>
<protein>
    <submittedName>
        <fullName evidence="2">RK kinase</fullName>
    </submittedName>
</protein>
<dbReference type="OrthoDB" id="9361401at2759"/>
<keyword evidence="2" id="KW-0418">Kinase</keyword>
<dbReference type="AlphaFoldDB" id="A0A850XJG3"/>
<dbReference type="PROSITE" id="PS50132">
    <property type="entry name" value="RGS"/>
    <property type="match status" value="1"/>
</dbReference>
<organism evidence="2 3">
    <name type="scientific">Piaya cayana</name>
    <name type="common">Common squirrel cuckoo</name>
    <dbReference type="NCBI Taxonomy" id="33601"/>
    <lineage>
        <taxon>Eukaryota</taxon>
        <taxon>Metazoa</taxon>
        <taxon>Chordata</taxon>
        <taxon>Craniata</taxon>
        <taxon>Vertebrata</taxon>
        <taxon>Euteleostomi</taxon>
        <taxon>Archelosauria</taxon>
        <taxon>Archosauria</taxon>
        <taxon>Dinosauria</taxon>
        <taxon>Saurischia</taxon>
        <taxon>Theropoda</taxon>
        <taxon>Coelurosauria</taxon>
        <taxon>Aves</taxon>
        <taxon>Neognathae</taxon>
        <taxon>Neoaves</taxon>
        <taxon>Otidimorphae</taxon>
        <taxon>Cuculiformes</taxon>
        <taxon>Coccyzidae</taxon>
        <taxon>Piaya</taxon>
    </lineage>
</organism>
<feature type="non-terminal residue" evidence="2">
    <location>
        <position position="95"/>
    </location>
</feature>
<evidence type="ECO:0000313" key="3">
    <source>
        <dbReference type="Proteomes" id="UP000653271"/>
    </source>
</evidence>
<dbReference type="InterPro" id="IPR016137">
    <property type="entry name" value="RGS"/>
</dbReference>
<comment type="caution">
    <text evidence="2">The sequence shown here is derived from an EMBL/GenBank/DDBJ whole genome shotgun (WGS) entry which is preliminary data.</text>
</comment>
<dbReference type="Gene3D" id="1.10.167.10">
    <property type="entry name" value="Regulator of G-protein Signalling 4, domain 2"/>
    <property type="match status" value="1"/>
</dbReference>
<proteinExistence type="predicted"/>
<accession>A0A850XJG3</accession>
<keyword evidence="3" id="KW-1185">Reference proteome</keyword>
<evidence type="ECO:0000313" key="2">
    <source>
        <dbReference type="EMBL" id="NWH82948.1"/>
    </source>
</evidence>
<gene>
    <name evidence="2" type="primary">Grk1</name>
    <name evidence="2" type="ORF">PIACAY_R14913</name>
</gene>
<name>A0A850XJG3_PIACA</name>
<dbReference type="Proteomes" id="UP000653271">
    <property type="component" value="Unassembled WGS sequence"/>
</dbReference>